<evidence type="ECO:0008006" key="3">
    <source>
        <dbReference type="Google" id="ProtNLM"/>
    </source>
</evidence>
<organism evidence="1 2">
    <name type="scientific">Enterocloster bolteae</name>
    <dbReference type="NCBI Taxonomy" id="208479"/>
    <lineage>
        <taxon>Bacteria</taxon>
        <taxon>Bacillati</taxon>
        <taxon>Bacillota</taxon>
        <taxon>Clostridia</taxon>
        <taxon>Lachnospirales</taxon>
        <taxon>Lachnospiraceae</taxon>
        <taxon>Enterocloster</taxon>
    </lineage>
</organism>
<evidence type="ECO:0000313" key="1">
    <source>
        <dbReference type="EMBL" id="RHC48464.1"/>
    </source>
</evidence>
<dbReference type="RefSeq" id="WP_119205820.1">
    <property type="nucleotide sequence ID" value="NZ_JADMVR010000005.1"/>
</dbReference>
<gene>
    <name evidence="1" type="ORF">DW839_28465</name>
</gene>
<evidence type="ECO:0000313" key="2">
    <source>
        <dbReference type="Proteomes" id="UP000283975"/>
    </source>
</evidence>
<dbReference type="EMBL" id="QSHZ01000047">
    <property type="protein sequence ID" value="RHC48464.1"/>
    <property type="molecule type" value="Genomic_DNA"/>
</dbReference>
<dbReference type="AlphaFoldDB" id="A0A414AIP6"/>
<name>A0A414AIP6_9FIRM</name>
<dbReference type="Proteomes" id="UP000283975">
    <property type="component" value="Unassembled WGS sequence"/>
</dbReference>
<proteinExistence type="predicted"/>
<accession>A0A414AIP6</accession>
<comment type="caution">
    <text evidence="1">The sequence shown here is derived from an EMBL/GenBank/DDBJ whole genome shotgun (WGS) entry which is preliminary data.</text>
</comment>
<protein>
    <recommendedName>
        <fullName evidence="3">Phage protein</fullName>
    </recommendedName>
</protein>
<sequence>MAKYRKKPVVIEAFQYDGDLLGADGKYYVPDWAVKAFEDGMIHFGSLRLDEPPCEMFIDTLEGTHHANVGDYIIRGVNGELYPCKPNIFEKTYEIVEGE</sequence>
<reference evidence="1 2" key="1">
    <citation type="submission" date="2018-08" db="EMBL/GenBank/DDBJ databases">
        <title>A genome reference for cultivated species of the human gut microbiota.</title>
        <authorList>
            <person name="Zou Y."/>
            <person name="Xue W."/>
            <person name="Luo G."/>
        </authorList>
    </citation>
    <scope>NUCLEOTIDE SEQUENCE [LARGE SCALE GENOMIC DNA]</scope>
    <source>
        <strain evidence="1 2">AM35-14</strain>
    </source>
</reference>